<protein>
    <submittedName>
        <fullName evidence="9">FtsX-like permease family protein</fullName>
    </submittedName>
</protein>
<dbReference type="GO" id="GO:0044874">
    <property type="term" value="P:lipoprotein localization to outer membrane"/>
    <property type="evidence" value="ECO:0007669"/>
    <property type="project" value="TreeGrafter"/>
</dbReference>
<feature type="transmembrane region" description="Helical" evidence="7">
    <location>
        <begin position="21"/>
        <end position="44"/>
    </location>
</feature>
<evidence type="ECO:0000313" key="9">
    <source>
        <dbReference type="EMBL" id="WEK37340.1"/>
    </source>
</evidence>
<dbReference type="PANTHER" id="PTHR30489">
    <property type="entry name" value="LIPOPROTEIN-RELEASING SYSTEM TRANSMEMBRANE PROTEIN LOLE"/>
    <property type="match status" value="1"/>
</dbReference>
<sequence>MTFLFAWRYFRAKKSTNAINVIAWISMLAILCITFAFVVVLSVFNGFEGLVKSLYSSFYPDILVSAAKGKTILVTPEQLQQLRAQGAVAHYSLVAQEKTLLLNGDIQVIVDLKGVDEQYLQVSGVPQKMYRGEFKVGTADHPLIVLGNGIENALVVAADRNVFPLTAYLFKRGVAINTVDPYQSFAAANIHTAGTFMIQADLDNKYALTNLPFMKGMMGLQVDEYSAVEISLKDPAQADAAKKKLQSIFGSTYKIETKYEQNQSLYSIMTLEKWAIYGILTLMLIVAAFTMIGGLTMLVLEKRKDVQALKAMGANNALIRKIFLSEGLLLAVIGAVIGAGLALVFCWAQVQFKLIALEGGTFLIDYYPVQLVASDFLLVALTVLIVALTASWFPARKAALQPIELKS</sequence>
<comment type="similarity">
    <text evidence="2">Belongs to the ABC-4 integral membrane protein family. LolC/E subfamily.</text>
</comment>
<organism evidence="9 10">
    <name type="scientific">Candidatus Pseudobacter hemicellulosilyticus</name>
    <dbReference type="NCBI Taxonomy" id="3121375"/>
    <lineage>
        <taxon>Bacteria</taxon>
        <taxon>Pseudomonadati</taxon>
        <taxon>Bacteroidota</taxon>
        <taxon>Chitinophagia</taxon>
        <taxon>Chitinophagales</taxon>
        <taxon>Chitinophagaceae</taxon>
        <taxon>Pseudobacter</taxon>
    </lineage>
</organism>
<dbReference type="Pfam" id="PF02687">
    <property type="entry name" value="FtsX"/>
    <property type="match status" value="1"/>
</dbReference>
<evidence type="ECO:0000256" key="5">
    <source>
        <dbReference type="ARBA" id="ARBA00022989"/>
    </source>
</evidence>
<feature type="transmembrane region" description="Helical" evidence="7">
    <location>
        <begin position="370"/>
        <end position="393"/>
    </location>
</feature>
<accession>A0AAJ6BH41</accession>
<gene>
    <name evidence="9" type="ORF">P0Y53_07490</name>
</gene>
<keyword evidence="3" id="KW-1003">Cell membrane</keyword>
<reference evidence="9" key="1">
    <citation type="submission" date="2023-03" db="EMBL/GenBank/DDBJ databases">
        <title>Andean soil-derived lignocellulolytic bacterial consortium as a source of novel taxa and putative plastic-active enzymes.</title>
        <authorList>
            <person name="Diaz-Garcia L."/>
            <person name="Chuvochina M."/>
            <person name="Feuerriegel G."/>
            <person name="Bunk B."/>
            <person name="Sproer C."/>
            <person name="Streit W.R."/>
            <person name="Rodriguez L.M."/>
            <person name="Overmann J."/>
            <person name="Jimenez D.J."/>
        </authorList>
    </citation>
    <scope>NUCLEOTIDE SEQUENCE</scope>
    <source>
        <strain evidence="9">MAG 7</strain>
    </source>
</reference>
<evidence type="ECO:0000313" key="10">
    <source>
        <dbReference type="Proteomes" id="UP001220610"/>
    </source>
</evidence>
<dbReference type="PANTHER" id="PTHR30489:SF0">
    <property type="entry name" value="LIPOPROTEIN-RELEASING SYSTEM TRANSMEMBRANE PROTEIN LOLE"/>
    <property type="match status" value="1"/>
</dbReference>
<name>A0AAJ6BH41_9BACT</name>
<evidence type="ECO:0000256" key="7">
    <source>
        <dbReference type="SAM" id="Phobius"/>
    </source>
</evidence>
<evidence type="ECO:0000256" key="3">
    <source>
        <dbReference type="ARBA" id="ARBA00022475"/>
    </source>
</evidence>
<feature type="transmembrane region" description="Helical" evidence="7">
    <location>
        <begin position="328"/>
        <end position="350"/>
    </location>
</feature>
<feature type="transmembrane region" description="Helical" evidence="7">
    <location>
        <begin position="274"/>
        <end position="300"/>
    </location>
</feature>
<evidence type="ECO:0000256" key="1">
    <source>
        <dbReference type="ARBA" id="ARBA00004651"/>
    </source>
</evidence>
<keyword evidence="5 7" id="KW-1133">Transmembrane helix</keyword>
<evidence type="ECO:0000256" key="6">
    <source>
        <dbReference type="ARBA" id="ARBA00023136"/>
    </source>
</evidence>
<comment type="subcellular location">
    <subcellularLocation>
        <location evidence="1">Cell membrane</location>
        <topology evidence="1">Multi-pass membrane protein</topology>
    </subcellularLocation>
</comment>
<proteinExistence type="inferred from homology"/>
<evidence type="ECO:0000256" key="2">
    <source>
        <dbReference type="ARBA" id="ARBA00005236"/>
    </source>
</evidence>
<dbReference type="EMBL" id="CP119311">
    <property type="protein sequence ID" value="WEK37340.1"/>
    <property type="molecule type" value="Genomic_DNA"/>
</dbReference>
<evidence type="ECO:0000259" key="8">
    <source>
        <dbReference type="Pfam" id="PF02687"/>
    </source>
</evidence>
<dbReference type="GO" id="GO:0098797">
    <property type="term" value="C:plasma membrane protein complex"/>
    <property type="evidence" value="ECO:0007669"/>
    <property type="project" value="TreeGrafter"/>
</dbReference>
<dbReference type="Proteomes" id="UP001220610">
    <property type="component" value="Chromosome"/>
</dbReference>
<keyword evidence="6 7" id="KW-0472">Membrane</keyword>
<dbReference type="AlphaFoldDB" id="A0AAJ6BH41"/>
<feature type="domain" description="ABC3 transporter permease C-terminal" evidence="8">
    <location>
        <begin position="279"/>
        <end position="399"/>
    </location>
</feature>
<dbReference type="InterPro" id="IPR051447">
    <property type="entry name" value="Lipoprotein-release_system"/>
</dbReference>
<keyword evidence="4 7" id="KW-0812">Transmembrane</keyword>
<dbReference type="InterPro" id="IPR003838">
    <property type="entry name" value="ABC3_permease_C"/>
</dbReference>
<evidence type="ECO:0000256" key="4">
    <source>
        <dbReference type="ARBA" id="ARBA00022692"/>
    </source>
</evidence>